<evidence type="ECO:0000256" key="4">
    <source>
        <dbReference type="ARBA" id="ARBA00022970"/>
    </source>
</evidence>
<feature type="signal peptide" evidence="5">
    <location>
        <begin position="1"/>
        <end position="23"/>
    </location>
</feature>
<dbReference type="EMBL" id="QLYX01000011">
    <property type="protein sequence ID" value="RAY12799.1"/>
    <property type="molecule type" value="Genomic_DNA"/>
</dbReference>
<dbReference type="InterPro" id="IPR000709">
    <property type="entry name" value="Leu_Ile_Val-bd"/>
</dbReference>
<name>A0A365H188_9ACTN</name>
<evidence type="ECO:0000313" key="8">
    <source>
        <dbReference type="Proteomes" id="UP000251891"/>
    </source>
</evidence>
<dbReference type="PROSITE" id="PS51257">
    <property type="entry name" value="PROKAR_LIPOPROTEIN"/>
    <property type="match status" value="1"/>
</dbReference>
<protein>
    <submittedName>
        <fullName evidence="7">ABC transporter substrate-binding protein</fullName>
    </submittedName>
</protein>
<dbReference type="SUPFAM" id="SSF53822">
    <property type="entry name" value="Periplasmic binding protein-like I"/>
    <property type="match status" value="1"/>
</dbReference>
<keyword evidence="2" id="KW-0813">Transport</keyword>
<dbReference type="PRINTS" id="PR00337">
    <property type="entry name" value="LEUILEVALBP"/>
</dbReference>
<dbReference type="InterPro" id="IPR028082">
    <property type="entry name" value="Peripla_BP_I"/>
</dbReference>
<organism evidence="7 8">
    <name type="scientific">Actinomadura craniellae</name>
    <dbReference type="NCBI Taxonomy" id="2231787"/>
    <lineage>
        <taxon>Bacteria</taxon>
        <taxon>Bacillati</taxon>
        <taxon>Actinomycetota</taxon>
        <taxon>Actinomycetes</taxon>
        <taxon>Streptosporangiales</taxon>
        <taxon>Thermomonosporaceae</taxon>
        <taxon>Actinomadura</taxon>
    </lineage>
</organism>
<dbReference type="PANTHER" id="PTHR47235:SF1">
    <property type="entry name" value="BLR6548 PROTEIN"/>
    <property type="match status" value="1"/>
</dbReference>
<dbReference type="Gene3D" id="3.40.50.2300">
    <property type="match status" value="2"/>
</dbReference>
<dbReference type="InterPro" id="IPR028081">
    <property type="entry name" value="Leu-bd"/>
</dbReference>
<dbReference type="OrthoDB" id="26870at2"/>
<keyword evidence="4" id="KW-0029">Amino-acid transport</keyword>
<reference evidence="7 8" key="1">
    <citation type="submission" date="2018-06" db="EMBL/GenBank/DDBJ databases">
        <title>Actinomadura craniellae sp. nov. isolated from marine sponge Craniella sp.</title>
        <authorList>
            <person name="Li L."/>
            <person name="Xu Q.H."/>
            <person name="Lin H.W."/>
            <person name="Lu Y.H."/>
        </authorList>
    </citation>
    <scope>NUCLEOTIDE SEQUENCE [LARGE SCALE GENOMIC DNA]</scope>
    <source>
        <strain evidence="7 8">LHW63021</strain>
    </source>
</reference>
<evidence type="ECO:0000259" key="6">
    <source>
        <dbReference type="Pfam" id="PF13458"/>
    </source>
</evidence>
<dbReference type="GO" id="GO:0006865">
    <property type="term" value="P:amino acid transport"/>
    <property type="evidence" value="ECO:0007669"/>
    <property type="project" value="UniProtKB-KW"/>
</dbReference>
<dbReference type="PANTHER" id="PTHR47235">
    <property type="entry name" value="BLR6548 PROTEIN"/>
    <property type="match status" value="1"/>
</dbReference>
<feature type="domain" description="Leucine-binding protein" evidence="6">
    <location>
        <begin position="54"/>
        <end position="360"/>
    </location>
</feature>
<dbReference type="AlphaFoldDB" id="A0A365H188"/>
<evidence type="ECO:0000313" key="7">
    <source>
        <dbReference type="EMBL" id="RAY12799.1"/>
    </source>
</evidence>
<evidence type="ECO:0000256" key="2">
    <source>
        <dbReference type="ARBA" id="ARBA00022448"/>
    </source>
</evidence>
<keyword evidence="3 5" id="KW-0732">Signal</keyword>
<dbReference type="RefSeq" id="WP_111869987.1">
    <property type="nucleotide sequence ID" value="NZ_QLYX01000011.1"/>
</dbReference>
<evidence type="ECO:0000256" key="3">
    <source>
        <dbReference type="ARBA" id="ARBA00022729"/>
    </source>
</evidence>
<keyword evidence="8" id="KW-1185">Reference proteome</keyword>
<dbReference type="Proteomes" id="UP000251891">
    <property type="component" value="Unassembled WGS sequence"/>
</dbReference>
<comment type="caution">
    <text evidence="7">The sequence shown here is derived from an EMBL/GenBank/DDBJ whole genome shotgun (WGS) entry which is preliminary data.</text>
</comment>
<sequence>MKPRYLTALGLSAVLLLAGCGSSGDEEPQAAGGGVVTADDCADPAAAKEKITGTLKVGWSGATSGPLAQAVGLVIEGMRTRFAVANAAGGVNGVKLEMVVKDDAFNPEKAKTNVNEMIQKDKVHVLETFGSGQLNAVADDQNEACVPLLFGQASVPAYRDAKNFPWTTEYLPSSDIEMAAIVEQIKKKYPNGTEVALAVNQTESGQGYATGFKNAIKGTNIKIAKEAPSTDPNAAITTLKTSNAKVLVNAVITGDCLPLTQALGRSGWKPEAVFQPANCVDGKMLYEPAGAAADGQQIMVWLKDPGNPLYAGDAAVKQYLADTAKHGNKHALNNYTVNGWAIGDLMIDAFTKAAQSPDGLSKLGIMKVARTQSYQPPMFIDGVKWTMTPAQSLGIVSFRPFAWNAGKKVFEPTGDVIDMSSRYK</sequence>
<feature type="chain" id="PRO_5038553949" evidence="5">
    <location>
        <begin position="24"/>
        <end position="424"/>
    </location>
</feature>
<comment type="similarity">
    <text evidence="1">Belongs to the leucine-binding protein family.</text>
</comment>
<accession>A0A365H188</accession>
<proteinExistence type="inferred from homology"/>
<dbReference type="Pfam" id="PF13458">
    <property type="entry name" value="Peripla_BP_6"/>
    <property type="match status" value="1"/>
</dbReference>
<evidence type="ECO:0000256" key="5">
    <source>
        <dbReference type="SAM" id="SignalP"/>
    </source>
</evidence>
<evidence type="ECO:0000256" key="1">
    <source>
        <dbReference type="ARBA" id="ARBA00010062"/>
    </source>
</evidence>
<gene>
    <name evidence="7" type="ORF">DPM19_22530</name>
</gene>